<evidence type="ECO:0000313" key="1">
    <source>
        <dbReference type="EMBL" id="KKQ89855.1"/>
    </source>
</evidence>
<dbReference type="AlphaFoldDB" id="A0A0G0LPF7"/>
<proteinExistence type="predicted"/>
<protein>
    <submittedName>
        <fullName evidence="1">Uncharacterized protein</fullName>
    </submittedName>
</protein>
<accession>A0A0G0LPF7</accession>
<dbReference type="Proteomes" id="UP000033934">
    <property type="component" value="Unassembled WGS sequence"/>
</dbReference>
<name>A0A0G0LPF7_9BACT</name>
<dbReference type="EMBL" id="LBVO01000018">
    <property type="protein sequence ID" value="KKQ89855.1"/>
    <property type="molecule type" value="Genomic_DNA"/>
</dbReference>
<evidence type="ECO:0000313" key="2">
    <source>
        <dbReference type="Proteomes" id="UP000033934"/>
    </source>
</evidence>
<reference evidence="1 2" key="1">
    <citation type="journal article" date="2015" name="Nature">
        <title>rRNA introns, odd ribosomes, and small enigmatic genomes across a large radiation of phyla.</title>
        <authorList>
            <person name="Brown C.T."/>
            <person name="Hug L.A."/>
            <person name="Thomas B.C."/>
            <person name="Sharon I."/>
            <person name="Castelle C.J."/>
            <person name="Singh A."/>
            <person name="Wilkins M.J."/>
            <person name="Williams K.H."/>
            <person name="Banfield J.F."/>
        </authorList>
    </citation>
    <scope>NUCLEOTIDE SEQUENCE [LARGE SCALE GENOMIC DNA]</scope>
</reference>
<comment type="caution">
    <text evidence="1">The sequence shown here is derived from an EMBL/GenBank/DDBJ whole genome shotgun (WGS) entry which is preliminary data.</text>
</comment>
<gene>
    <name evidence="1" type="ORF">UT11_C0018G0008</name>
</gene>
<organism evidence="1 2">
    <name type="scientific">Berkelbacteria bacterium GW2011_GWA2_38_9</name>
    <dbReference type="NCBI Taxonomy" id="1618334"/>
    <lineage>
        <taxon>Bacteria</taxon>
        <taxon>Candidatus Berkelbacteria</taxon>
    </lineage>
</organism>
<sequence>MRPIFFIIFCVSVMIVTLLAITTVSRSNPERIVKDDSAISKKALELYQKNKAQNVDLSNGPCLGTVDNYAIDIAHTPRQEVDNKLENQCPDYINGKLKHFVELTPFGTIIRVK</sequence>